<gene>
    <name evidence="1" type="primary">rsmH</name>
    <name evidence="1" type="ORF">JFY71_09420</name>
</gene>
<name>A0AC61MPK7_9FIRM</name>
<evidence type="ECO:0000313" key="2">
    <source>
        <dbReference type="Proteomes" id="UP000595814"/>
    </source>
</evidence>
<protein>
    <submittedName>
        <fullName evidence="1">16S rRNA (Cytosine(1402)-N(4))-methyltransferase RsmH</fullName>
    </submittedName>
</protein>
<sequence length="313" mass="36217">MEFKHISVLLNETIDGLKIKPNGIYIDCTLGGGGHSLEIAKRLKNGRLICIDQDIEAIEAAKIKLSDFIENITFVKSNFKYFCEILDELKIDKVDGILMDIGVSSYQIDKDERGFSYIHNSELDMRMDQSQELTAKYIVNNYSSKELTDIFYKYGEEKWSKRIADFIVEKRKDKEIRTTFDLVEIIDSAVPVDVRRRSKGHYSKRVFQALRIEVNNELGVLEEVLPKMIDYLNFGGRLCIITFHSLEDRIVKNIFKDLNTSCICPPEIPICVCNKKKKIKIITRKPIVPSEEEIEQNPRSKSAKLRIVERVRD</sequence>
<reference evidence="1 2" key="1">
    <citation type="journal article" date="2022" name="Int. J. Syst. Evol. Microbiol.">
        <title>Miniphocaeibacter halophilus sp. nov., an ammonium-tolerant acetate-producing bacterium isolated from a biogas system.</title>
        <authorList>
            <person name="Schnurer A."/>
            <person name="Singh A."/>
            <person name="Bi S."/>
            <person name="Qiao W."/>
            <person name="Westerholm M."/>
        </authorList>
    </citation>
    <scope>NUCLEOTIDE SEQUENCE [LARGE SCALE GENOMIC DNA]</scope>
    <source>
        <strain evidence="1 2">AMB_01</strain>
    </source>
</reference>
<dbReference type="Proteomes" id="UP000595814">
    <property type="component" value="Chromosome"/>
</dbReference>
<evidence type="ECO:0000313" key="1">
    <source>
        <dbReference type="EMBL" id="QQK07505.1"/>
    </source>
</evidence>
<keyword evidence="2" id="KW-1185">Reference proteome</keyword>
<proteinExistence type="predicted"/>
<organism evidence="1 2">
    <name type="scientific">Miniphocaeibacter halophilus</name>
    <dbReference type="NCBI Taxonomy" id="2931922"/>
    <lineage>
        <taxon>Bacteria</taxon>
        <taxon>Bacillati</taxon>
        <taxon>Bacillota</taxon>
        <taxon>Tissierellia</taxon>
        <taxon>Tissierellales</taxon>
        <taxon>Peptoniphilaceae</taxon>
        <taxon>Miniphocaeibacter</taxon>
    </lineage>
</organism>
<dbReference type="EMBL" id="CP066744">
    <property type="protein sequence ID" value="QQK07505.1"/>
    <property type="molecule type" value="Genomic_DNA"/>
</dbReference>
<accession>A0AC61MPK7</accession>